<dbReference type="GO" id="GO:0005576">
    <property type="term" value="C:extracellular region"/>
    <property type="evidence" value="ECO:0007669"/>
    <property type="project" value="UniProtKB-SubCell"/>
</dbReference>
<evidence type="ECO:0000256" key="7">
    <source>
        <dbReference type="ARBA" id="ARBA00022729"/>
    </source>
</evidence>
<comment type="pathway">
    <text evidence="3">Glycan metabolism; cellulose degradation.</text>
</comment>
<evidence type="ECO:0000256" key="6">
    <source>
        <dbReference type="ARBA" id="ARBA00022525"/>
    </source>
</evidence>
<dbReference type="EMBL" id="LAEV01000191">
    <property type="protein sequence ID" value="KKA30906.1"/>
    <property type="molecule type" value="Genomic_DNA"/>
</dbReference>
<evidence type="ECO:0000313" key="15">
    <source>
        <dbReference type="EMBL" id="KKA30906.1"/>
    </source>
</evidence>
<keyword evidence="9" id="KW-0136">Cellulose degradation</keyword>
<dbReference type="GO" id="GO:0008422">
    <property type="term" value="F:beta-glucosidase activity"/>
    <property type="evidence" value="ECO:0007669"/>
    <property type="project" value="UniProtKB-EC"/>
</dbReference>
<evidence type="ECO:0000256" key="13">
    <source>
        <dbReference type="ARBA" id="ARBA00023326"/>
    </source>
</evidence>
<keyword evidence="6" id="KW-0964">Secreted</keyword>
<comment type="similarity">
    <text evidence="4">Belongs to the glycosyl hydrolase 3 family.</text>
</comment>
<dbReference type="Gene3D" id="2.60.40.10">
    <property type="entry name" value="Immunoglobulins"/>
    <property type="match status" value="1"/>
</dbReference>
<dbReference type="PANTHER" id="PTHR42715">
    <property type="entry name" value="BETA-GLUCOSIDASE"/>
    <property type="match status" value="1"/>
</dbReference>
<dbReference type="Gene3D" id="3.20.20.300">
    <property type="entry name" value="Glycoside hydrolase, family 3, N-terminal domain"/>
    <property type="match status" value="1"/>
</dbReference>
<dbReference type="InterPro" id="IPR026891">
    <property type="entry name" value="Fn3-like"/>
</dbReference>
<evidence type="ECO:0000256" key="12">
    <source>
        <dbReference type="ARBA" id="ARBA00023295"/>
    </source>
</evidence>
<evidence type="ECO:0000256" key="1">
    <source>
        <dbReference type="ARBA" id="ARBA00000448"/>
    </source>
</evidence>
<name>A0A0F4ZL97_9PEZI</name>
<keyword evidence="10" id="KW-0325">Glycoprotein</keyword>
<keyword evidence="8" id="KW-0378">Hydrolase</keyword>
<dbReference type="InterPro" id="IPR017853">
    <property type="entry name" value="GH"/>
</dbReference>
<evidence type="ECO:0000256" key="5">
    <source>
        <dbReference type="ARBA" id="ARBA00012744"/>
    </source>
</evidence>
<keyword evidence="11" id="KW-0119">Carbohydrate metabolism</keyword>
<dbReference type="PRINTS" id="PR00133">
    <property type="entry name" value="GLHYDRLASE3"/>
</dbReference>
<dbReference type="SMART" id="SM01217">
    <property type="entry name" value="Fn3_like"/>
    <property type="match status" value="1"/>
</dbReference>
<sequence length="543" mass="60581">MGYTIRGMQAMSVQACAKHFILNEQQTSRTSMSSNIDDRTFHELYLWPFAEAIQSNVNVIMCSANKVNGTWACENKRLLTDIIRGELGFRGYIISDWDAHHDRRQSIEAGLDMSIPGSDASGRNVLFGDALLKAVESGEIHIDYLNDMARRVLTSWHYVGQEKDFPSITIDKPLGDRLRLVNDRTASDAFKFGIVLLKNEGSLLPFSRVFDHDLFPEFTSNLQSLAAHHDKKVMLNLVHSRESDAIRSGNSTILLSLKTQHWGFGVSIVQLVADMPSEMGDTGDRTSLRLSRGSIALVKAMAEVTENIILVIYSPGPIALEGISDHPSVKAVIWAGMSSADSSSLGDILWGLFSPVGRLPFTIAHNVEDYNTAVLTGDDEFSEGLFIDYRHFDRSDIIPAYPFGHGLTYTTYRYNELKIDHWVTAGPAIGVTLPGGRLDLWKLVARITCKITNIGDTMGRETLQLYIGLPRNIPNTPIRQLRGFDKVTLNPGETNIGSFQLKRRDLSYWDVKSQNWIVPRGTIDVWIGSSSRDLRVHGIIQAI</sequence>
<dbReference type="EC" id="3.2.1.21" evidence="5"/>
<organism evidence="15 16">
    <name type="scientific">Thielaviopsis punctulata</name>
    <dbReference type="NCBI Taxonomy" id="72032"/>
    <lineage>
        <taxon>Eukaryota</taxon>
        <taxon>Fungi</taxon>
        <taxon>Dikarya</taxon>
        <taxon>Ascomycota</taxon>
        <taxon>Pezizomycotina</taxon>
        <taxon>Sordariomycetes</taxon>
        <taxon>Hypocreomycetidae</taxon>
        <taxon>Microascales</taxon>
        <taxon>Ceratocystidaceae</taxon>
        <taxon>Thielaviopsis</taxon>
    </lineage>
</organism>
<dbReference type="Gene3D" id="3.40.50.1700">
    <property type="entry name" value="Glycoside hydrolase family 3 C-terminal domain"/>
    <property type="match status" value="1"/>
</dbReference>
<protein>
    <recommendedName>
        <fullName evidence="5">beta-glucosidase</fullName>
        <ecNumber evidence="5">3.2.1.21</ecNumber>
    </recommendedName>
</protein>
<dbReference type="Pfam" id="PF01915">
    <property type="entry name" value="Glyco_hydro_3_C"/>
    <property type="match status" value="1"/>
</dbReference>
<dbReference type="OrthoDB" id="416222at2759"/>
<dbReference type="SUPFAM" id="SSF52279">
    <property type="entry name" value="Beta-D-glucan exohydrolase, C-terminal domain"/>
    <property type="match status" value="1"/>
</dbReference>
<evidence type="ECO:0000256" key="3">
    <source>
        <dbReference type="ARBA" id="ARBA00004987"/>
    </source>
</evidence>
<keyword evidence="13" id="KW-0624">Polysaccharide degradation</keyword>
<comment type="caution">
    <text evidence="15">The sequence shown here is derived from an EMBL/GenBank/DDBJ whole genome shotgun (WGS) entry which is preliminary data.</text>
</comment>
<dbReference type="GO" id="GO:0030245">
    <property type="term" value="P:cellulose catabolic process"/>
    <property type="evidence" value="ECO:0007669"/>
    <property type="project" value="UniProtKB-KW"/>
</dbReference>
<keyword evidence="12" id="KW-0326">Glycosidase</keyword>
<accession>A0A0F4ZL97</accession>
<dbReference type="PANTHER" id="PTHR42715:SF28">
    <property type="entry name" value="BETA-GLUCOSIDASE L-RELATED"/>
    <property type="match status" value="1"/>
</dbReference>
<evidence type="ECO:0000256" key="8">
    <source>
        <dbReference type="ARBA" id="ARBA00022801"/>
    </source>
</evidence>
<comment type="catalytic activity">
    <reaction evidence="1">
        <text>Hydrolysis of terminal, non-reducing beta-D-glucosyl residues with release of beta-D-glucose.</text>
        <dbReference type="EC" id="3.2.1.21"/>
    </reaction>
</comment>
<feature type="domain" description="Fibronectin type III-like" evidence="14">
    <location>
        <begin position="461"/>
        <end position="531"/>
    </location>
</feature>
<evidence type="ECO:0000256" key="10">
    <source>
        <dbReference type="ARBA" id="ARBA00023180"/>
    </source>
</evidence>
<comment type="subcellular location">
    <subcellularLocation>
        <location evidence="2">Secreted</location>
    </subcellularLocation>
</comment>
<dbReference type="InterPro" id="IPR036962">
    <property type="entry name" value="Glyco_hydro_3_N_sf"/>
</dbReference>
<reference evidence="15 16" key="1">
    <citation type="submission" date="2015-03" db="EMBL/GenBank/DDBJ databases">
        <authorList>
            <person name="Radwan O."/>
            <person name="Al-Naeli F.A."/>
            <person name="Rendon G.A."/>
            <person name="Fields C."/>
        </authorList>
    </citation>
    <scope>NUCLEOTIDE SEQUENCE [LARGE SCALE GENOMIC DNA]</scope>
    <source>
        <strain evidence="15">CR-DP1</strain>
    </source>
</reference>
<evidence type="ECO:0000256" key="11">
    <source>
        <dbReference type="ARBA" id="ARBA00023277"/>
    </source>
</evidence>
<dbReference type="InterPro" id="IPR002772">
    <property type="entry name" value="Glyco_hydro_3_C"/>
</dbReference>
<dbReference type="InterPro" id="IPR050288">
    <property type="entry name" value="Cellulose_deg_GH3"/>
</dbReference>
<dbReference type="Pfam" id="PF14310">
    <property type="entry name" value="Fn3-like"/>
    <property type="match status" value="1"/>
</dbReference>
<dbReference type="InterPro" id="IPR036881">
    <property type="entry name" value="Glyco_hydro_3_C_sf"/>
</dbReference>
<evidence type="ECO:0000313" key="16">
    <source>
        <dbReference type="Proteomes" id="UP000033483"/>
    </source>
</evidence>
<keyword evidence="16" id="KW-1185">Reference proteome</keyword>
<dbReference type="InterPro" id="IPR013783">
    <property type="entry name" value="Ig-like_fold"/>
</dbReference>
<dbReference type="SUPFAM" id="SSF51445">
    <property type="entry name" value="(Trans)glycosidases"/>
    <property type="match status" value="1"/>
</dbReference>
<proteinExistence type="inferred from homology"/>
<evidence type="ECO:0000256" key="9">
    <source>
        <dbReference type="ARBA" id="ARBA00023001"/>
    </source>
</evidence>
<evidence type="ECO:0000256" key="2">
    <source>
        <dbReference type="ARBA" id="ARBA00004613"/>
    </source>
</evidence>
<keyword evidence="7" id="KW-0732">Signal</keyword>
<evidence type="ECO:0000259" key="14">
    <source>
        <dbReference type="SMART" id="SM01217"/>
    </source>
</evidence>
<dbReference type="Proteomes" id="UP000033483">
    <property type="component" value="Unassembled WGS sequence"/>
</dbReference>
<dbReference type="Pfam" id="PF00933">
    <property type="entry name" value="Glyco_hydro_3"/>
    <property type="match status" value="1"/>
</dbReference>
<gene>
    <name evidence="15" type="ORF">TD95_002622</name>
</gene>
<dbReference type="InterPro" id="IPR001764">
    <property type="entry name" value="Glyco_hydro_3_N"/>
</dbReference>
<dbReference type="AlphaFoldDB" id="A0A0F4ZL97"/>
<evidence type="ECO:0000256" key="4">
    <source>
        <dbReference type="ARBA" id="ARBA00005336"/>
    </source>
</evidence>